<name>A0A2S3UL50_9HYPH</name>
<dbReference type="AlphaFoldDB" id="A0A2S3UL50"/>
<dbReference type="OrthoDB" id="5489750at2"/>
<protein>
    <recommendedName>
        <fullName evidence="3">SH3 domain-containing protein</fullName>
    </recommendedName>
</protein>
<dbReference type="RefSeq" id="WP_103224815.1">
    <property type="nucleotide sequence ID" value="NZ_PPCN01000013.1"/>
</dbReference>
<evidence type="ECO:0000313" key="1">
    <source>
        <dbReference type="EMBL" id="POF28452.1"/>
    </source>
</evidence>
<proteinExistence type="predicted"/>
<accession>A0A2S3UL50</accession>
<gene>
    <name evidence="1" type="ORF">CLV41_11315</name>
</gene>
<organism evidence="1 2">
    <name type="scientific">Roseibium marinum</name>
    <dbReference type="NCBI Taxonomy" id="281252"/>
    <lineage>
        <taxon>Bacteria</taxon>
        <taxon>Pseudomonadati</taxon>
        <taxon>Pseudomonadota</taxon>
        <taxon>Alphaproteobacteria</taxon>
        <taxon>Hyphomicrobiales</taxon>
        <taxon>Stappiaceae</taxon>
        <taxon>Roseibium</taxon>
    </lineage>
</organism>
<evidence type="ECO:0008006" key="3">
    <source>
        <dbReference type="Google" id="ProtNLM"/>
    </source>
</evidence>
<dbReference type="EMBL" id="PPCN01000013">
    <property type="protein sequence ID" value="POF28452.1"/>
    <property type="molecule type" value="Genomic_DNA"/>
</dbReference>
<dbReference type="Proteomes" id="UP000236959">
    <property type="component" value="Unassembled WGS sequence"/>
</dbReference>
<reference evidence="1 2" key="1">
    <citation type="submission" date="2018-01" db="EMBL/GenBank/DDBJ databases">
        <title>Genomic Encyclopedia of Archaeal and Bacterial Type Strains, Phase II (KMG-II): from individual species to whole genera.</title>
        <authorList>
            <person name="Goeker M."/>
        </authorList>
    </citation>
    <scope>NUCLEOTIDE SEQUENCE [LARGE SCALE GENOMIC DNA]</scope>
    <source>
        <strain evidence="1 2">DSM 17023</strain>
    </source>
</reference>
<comment type="caution">
    <text evidence="1">The sequence shown here is derived from an EMBL/GenBank/DDBJ whole genome shotgun (WGS) entry which is preliminary data.</text>
</comment>
<sequence length="226" mass="24644">MRLESHRQFRKSFREKGFRKLSLAAILSTNLIAGPAWSQPHSVSGVNADSVLNIRADIDQTLNVGSSDIIGTIPHDASDVMVTGISVDIGHTKWREIKYNGTVGWVNARYLTPTSSSLERPEALQCAGTEPFWNVAIDENDSTFISPDQESPLELDYLRLAPGIGRADLWGHYLGSADGAYFLTVIVRYTEACSDGMSDLTYDYEALLLGLSASGAPAYGCCGIRH</sequence>
<dbReference type="Gene3D" id="2.30.30.40">
    <property type="entry name" value="SH3 Domains"/>
    <property type="match status" value="1"/>
</dbReference>
<keyword evidence="2" id="KW-1185">Reference proteome</keyword>
<evidence type="ECO:0000313" key="2">
    <source>
        <dbReference type="Proteomes" id="UP000236959"/>
    </source>
</evidence>